<dbReference type="Proteomes" id="UP001235849">
    <property type="component" value="Unassembled WGS sequence"/>
</dbReference>
<comment type="similarity">
    <text evidence="5">Belongs to the PINc/VapC protein family.</text>
</comment>
<evidence type="ECO:0000313" key="7">
    <source>
        <dbReference type="EMBL" id="MDJ1175003.1"/>
    </source>
</evidence>
<feature type="binding site" evidence="5">
    <location>
        <position position="99"/>
    </location>
    <ligand>
        <name>Mg(2+)</name>
        <dbReference type="ChEBI" id="CHEBI:18420"/>
    </ligand>
</feature>
<feature type="binding site" evidence="5">
    <location>
        <position position="6"/>
    </location>
    <ligand>
        <name>Mg(2+)</name>
        <dbReference type="ChEBI" id="CHEBI:18420"/>
    </ligand>
</feature>
<dbReference type="InterPro" id="IPR029060">
    <property type="entry name" value="PIN-like_dom_sf"/>
</dbReference>
<dbReference type="EMBL" id="JAQOSO010000074">
    <property type="protein sequence ID" value="MDJ1175003.1"/>
    <property type="molecule type" value="Genomic_DNA"/>
</dbReference>
<keyword evidence="8" id="KW-1185">Reference proteome</keyword>
<keyword evidence="5" id="KW-0460">Magnesium</keyword>
<dbReference type="PANTHER" id="PTHR42188">
    <property type="entry name" value="23S RRNA-SPECIFIC ENDONUCLEASE VAPC20"/>
    <property type="match status" value="1"/>
</dbReference>
<dbReference type="SUPFAM" id="SSF88723">
    <property type="entry name" value="PIN domain-like"/>
    <property type="match status" value="1"/>
</dbReference>
<keyword evidence="2 5" id="KW-0540">Nuclease</keyword>
<evidence type="ECO:0000313" key="8">
    <source>
        <dbReference type="Proteomes" id="UP001235849"/>
    </source>
</evidence>
<dbReference type="Pfam" id="PF01850">
    <property type="entry name" value="PIN"/>
    <property type="match status" value="1"/>
</dbReference>
<dbReference type="PANTHER" id="PTHR42188:SF1">
    <property type="entry name" value="23S RRNA-SPECIFIC ENDONUCLEASE VAPC20"/>
    <property type="match status" value="1"/>
</dbReference>
<dbReference type="InterPro" id="IPR022907">
    <property type="entry name" value="VapC_family"/>
</dbReference>
<keyword evidence="5" id="KW-0800">Toxin</keyword>
<evidence type="ECO:0000256" key="5">
    <source>
        <dbReference type="HAMAP-Rule" id="MF_00265"/>
    </source>
</evidence>
<evidence type="ECO:0000256" key="4">
    <source>
        <dbReference type="ARBA" id="ARBA00022801"/>
    </source>
</evidence>
<dbReference type="EC" id="3.1.-.-" evidence="5"/>
<accession>A0ABT7B765</accession>
<reference evidence="7 8" key="1">
    <citation type="submission" date="2023-01" db="EMBL/GenBank/DDBJ databases">
        <title>Novel diversity within Roseofilum (Cyanobacteria; Desertifilaceae) from marine benthic mats with descriptions of four novel species.</title>
        <authorList>
            <person name="Wang Y."/>
            <person name="Berthold D.E."/>
            <person name="Hu J."/>
            <person name="Lefler F.W."/>
            <person name="Laughinghouse H.D. IV."/>
        </authorList>
    </citation>
    <scope>NUCLEOTIDE SEQUENCE [LARGE SCALE GENOMIC DNA]</scope>
    <source>
        <strain evidence="7 8">BLCC-M114</strain>
    </source>
</reference>
<dbReference type="RefSeq" id="WP_283767317.1">
    <property type="nucleotide sequence ID" value="NZ_JAQOSO010000074.1"/>
</dbReference>
<proteinExistence type="inferred from homology"/>
<protein>
    <recommendedName>
        <fullName evidence="5">Ribonuclease VapC</fullName>
        <shortName evidence="5">RNase VapC</shortName>
        <ecNumber evidence="5">3.1.-.-</ecNumber>
    </recommendedName>
    <alternativeName>
        <fullName evidence="5">Toxin VapC</fullName>
    </alternativeName>
</protein>
<evidence type="ECO:0000256" key="2">
    <source>
        <dbReference type="ARBA" id="ARBA00022722"/>
    </source>
</evidence>
<evidence type="ECO:0000259" key="6">
    <source>
        <dbReference type="Pfam" id="PF01850"/>
    </source>
</evidence>
<feature type="domain" description="PIN" evidence="6">
    <location>
        <begin position="3"/>
        <end position="122"/>
    </location>
</feature>
<name>A0ABT7B765_9CYAN</name>
<keyword evidence="1 5" id="KW-1277">Toxin-antitoxin system</keyword>
<sequence>MTVILDTSFLFALTDRCDRNHNRVLNVARNINEPMLLPSVVLTEVCYILASRLGHPVMRQFLGNLVVSGMEIEGIAIADLERVEQILQQYADSQLDFVDAVIATIAERENITCILTLDRRDFSIIRPRHCQYFQILPD</sequence>
<dbReference type="InterPro" id="IPR002716">
    <property type="entry name" value="PIN_dom"/>
</dbReference>
<dbReference type="Gene3D" id="3.40.50.1010">
    <property type="entry name" value="5'-nuclease"/>
    <property type="match status" value="1"/>
</dbReference>
<evidence type="ECO:0000256" key="3">
    <source>
        <dbReference type="ARBA" id="ARBA00022723"/>
    </source>
</evidence>
<dbReference type="HAMAP" id="MF_00265">
    <property type="entry name" value="VapC_Nob1"/>
    <property type="match status" value="1"/>
</dbReference>
<evidence type="ECO:0000256" key="1">
    <source>
        <dbReference type="ARBA" id="ARBA00022649"/>
    </source>
</evidence>
<comment type="cofactor">
    <cofactor evidence="5">
        <name>Mg(2+)</name>
        <dbReference type="ChEBI" id="CHEBI:18420"/>
    </cofactor>
</comment>
<keyword evidence="3 5" id="KW-0479">Metal-binding</keyword>
<dbReference type="InterPro" id="IPR039018">
    <property type="entry name" value="VapC20-like"/>
</dbReference>
<gene>
    <name evidence="5" type="primary">vapC</name>
    <name evidence="7" type="ORF">PMG25_12955</name>
</gene>
<keyword evidence="4 5" id="KW-0378">Hydrolase</keyword>
<comment type="function">
    <text evidence="5">Toxic component of a toxin-antitoxin (TA) system. An RNase.</text>
</comment>
<organism evidence="7 8">
    <name type="scientific">Roseofilum capinflatum BLCC-M114</name>
    <dbReference type="NCBI Taxonomy" id="3022440"/>
    <lineage>
        <taxon>Bacteria</taxon>
        <taxon>Bacillati</taxon>
        <taxon>Cyanobacteriota</taxon>
        <taxon>Cyanophyceae</taxon>
        <taxon>Desertifilales</taxon>
        <taxon>Desertifilaceae</taxon>
        <taxon>Roseofilum</taxon>
        <taxon>Roseofilum capinflatum</taxon>
    </lineage>
</organism>
<comment type="caution">
    <text evidence="7">The sequence shown here is derived from an EMBL/GenBank/DDBJ whole genome shotgun (WGS) entry which is preliminary data.</text>
</comment>